<accession>A0A699Y6U9</accession>
<keyword evidence="3" id="KW-1185">Reference proteome</keyword>
<feature type="compositionally biased region" description="Low complexity" evidence="1">
    <location>
        <begin position="127"/>
        <end position="136"/>
    </location>
</feature>
<evidence type="ECO:0000256" key="1">
    <source>
        <dbReference type="SAM" id="MobiDB-lite"/>
    </source>
</evidence>
<comment type="caution">
    <text evidence="2">The sequence shown here is derived from an EMBL/GenBank/DDBJ whole genome shotgun (WGS) entry which is preliminary data.</text>
</comment>
<dbReference type="Proteomes" id="UP000485058">
    <property type="component" value="Unassembled WGS sequence"/>
</dbReference>
<reference evidence="2 3" key="1">
    <citation type="submission" date="2020-02" db="EMBL/GenBank/DDBJ databases">
        <title>Draft genome sequence of Haematococcus lacustris strain NIES-144.</title>
        <authorList>
            <person name="Morimoto D."/>
            <person name="Nakagawa S."/>
            <person name="Yoshida T."/>
            <person name="Sawayama S."/>
        </authorList>
    </citation>
    <scope>NUCLEOTIDE SEQUENCE [LARGE SCALE GENOMIC DNA]</scope>
    <source>
        <strain evidence="2 3">NIES-144</strain>
    </source>
</reference>
<evidence type="ECO:0000313" key="3">
    <source>
        <dbReference type="Proteomes" id="UP000485058"/>
    </source>
</evidence>
<dbReference type="AlphaFoldDB" id="A0A699Y6U9"/>
<feature type="compositionally biased region" description="Low complexity" evidence="1">
    <location>
        <begin position="282"/>
        <end position="291"/>
    </location>
</feature>
<feature type="non-terminal residue" evidence="2">
    <location>
        <position position="1"/>
    </location>
</feature>
<protein>
    <submittedName>
        <fullName evidence="2">Uncharacterized protein</fullName>
    </submittedName>
</protein>
<sequence length="297" mass="30354">MLAAQAVGVPPLVVSGEAAGGRQVTSPETDRYLQGMQGFVVQALGMYRSGYSLERLTALQAAVSQGAPPGGVQAMMQQYTRIVVLTLEILAALGLGPSAPASLTSPTATPGGQAGGREGEGTSSMVPGQQPEPGLELEGGQGDQGGQQEQEERGGAVSRLSADFRPTGYTSTFVEGPLACQLATQSMDYEPVSPARSHALRLLLAFMGALRGSGYSLHKFVEAAALAYGQGWSASELFEQLEDCDFVQSGGLLVVVAAADEYTPSGSGPDPGAAGSEDRAEPSASSAAPAANKQLFS</sequence>
<gene>
    <name evidence="2" type="ORF">HaLaN_00425</name>
</gene>
<dbReference type="EMBL" id="BLLF01000012">
    <property type="protein sequence ID" value="GFH05887.1"/>
    <property type="molecule type" value="Genomic_DNA"/>
</dbReference>
<evidence type="ECO:0000313" key="2">
    <source>
        <dbReference type="EMBL" id="GFH05887.1"/>
    </source>
</evidence>
<feature type="region of interest" description="Disordered" evidence="1">
    <location>
        <begin position="98"/>
        <end position="157"/>
    </location>
</feature>
<feature type="region of interest" description="Disordered" evidence="1">
    <location>
        <begin position="263"/>
        <end position="297"/>
    </location>
</feature>
<feature type="non-terminal residue" evidence="2">
    <location>
        <position position="297"/>
    </location>
</feature>
<name>A0A699Y6U9_HAELA</name>
<organism evidence="2 3">
    <name type="scientific">Haematococcus lacustris</name>
    <name type="common">Green alga</name>
    <name type="synonym">Haematococcus pluvialis</name>
    <dbReference type="NCBI Taxonomy" id="44745"/>
    <lineage>
        <taxon>Eukaryota</taxon>
        <taxon>Viridiplantae</taxon>
        <taxon>Chlorophyta</taxon>
        <taxon>core chlorophytes</taxon>
        <taxon>Chlorophyceae</taxon>
        <taxon>CS clade</taxon>
        <taxon>Chlamydomonadales</taxon>
        <taxon>Haematococcaceae</taxon>
        <taxon>Haematococcus</taxon>
    </lineage>
</organism>
<feature type="compositionally biased region" description="Low complexity" evidence="1">
    <location>
        <begin position="264"/>
        <end position="275"/>
    </location>
</feature>
<proteinExistence type="predicted"/>